<dbReference type="Proteomes" id="UP001451571">
    <property type="component" value="Chromosome"/>
</dbReference>
<gene>
    <name evidence="1" type="ORF">V6984_03770</name>
</gene>
<protein>
    <submittedName>
        <fullName evidence="1">Uncharacterized protein</fullName>
    </submittedName>
</protein>
<dbReference type="EMBL" id="CP146256">
    <property type="protein sequence ID" value="XAH74896.1"/>
    <property type="molecule type" value="Genomic_DNA"/>
</dbReference>
<evidence type="ECO:0000313" key="1">
    <source>
        <dbReference type="EMBL" id="XAH74896.1"/>
    </source>
</evidence>
<evidence type="ECO:0000313" key="2">
    <source>
        <dbReference type="Proteomes" id="UP001451571"/>
    </source>
</evidence>
<accession>A0ABZ3F053</accession>
<sequence>MGILGVNNKVLSIIEKTRNALETGEMAAENFPMEEVSSLLENTLGQSFWSCITSEKKDGYEKIPAVYMKLFRYLVGQKDLQGCAGLLEVFEMQYRSIYDALGKYEVYQETIREMGDAWSRQQYTLHEERQGHWEGHEEPLPGVRGVVYTCLFNKERQVKEPVYKNAFWDYICFTDQEDKWGKMEGVWQFRKAVNPQNWKPGSLTIYYMINAHKLFPDYDFSIWISPEMHIVGELEQWYEVYGKNSSFLAFPDYKNDNVYDLIFTTMNNDDMNIAGRQKFYNYRKEGYPEHYGMIDTRCIFRNHRDELLCQVLDDWWEGTAKDLIYGKYCFNYAAWKRNFRFALCNQFIEKNYYITNTELELGKE</sequence>
<keyword evidence="2" id="KW-1185">Reference proteome</keyword>
<organism evidence="1 2">
    <name type="scientific">Kineothrix sedimenti</name>
    <dbReference type="NCBI Taxonomy" id="3123317"/>
    <lineage>
        <taxon>Bacteria</taxon>
        <taxon>Bacillati</taxon>
        <taxon>Bacillota</taxon>
        <taxon>Clostridia</taxon>
        <taxon>Lachnospirales</taxon>
        <taxon>Lachnospiraceae</taxon>
        <taxon>Kineothrix</taxon>
    </lineage>
</organism>
<dbReference type="RefSeq" id="WP_342758474.1">
    <property type="nucleotide sequence ID" value="NZ_CP146256.1"/>
</dbReference>
<proteinExistence type="predicted"/>
<name>A0ABZ3F053_9FIRM</name>
<reference evidence="1 2" key="1">
    <citation type="submission" date="2024-02" db="EMBL/GenBank/DDBJ databases">
        <title>Bacterial strain from lacustrine sediment.</title>
        <authorList>
            <person name="Petit C."/>
            <person name="Fadhlaoui K."/>
        </authorList>
    </citation>
    <scope>NUCLEOTIDE SEQUENCE [LARGE SCALE GENOMIC DNA]</scope>
    <source>
        <strain evidence="1 2">IPX-CK</strain>
    </source>
</reference>